<feature type="signal peptide" evidence="2">
    <location>
        <begin position="1"/>
        <end position="24"/>
    </location>
</feature>
<keyword evidence="4" id="KW-1185">Reference proteome</keyword>
<evidence type="ECO:0000256" key="2">
    <source>
        <dbReference type="SAM" id="SignalP"/>
    </source>
</evidence>
<organism evidence="3 4">
    <name type="scientific">Crucibulum laeve</name>
    <dbReference type="NCBI Taxonomy" id="68775"/>
    <lineage>
        <taxon>Eukaryota</taxon>
        <taxon>Fungi</taxon>
        <taxon>Dikarya</taxon>
        <taxon>Basidiomycota</taxon>
        <taxon>Agaricomycotina</taxon>
        <taxon>Agaricomycetes</taxon>
        <taxon>Agaricomycetidae</taxon>
        <taxon>Agaricales</taxon>
        <taxon>Agaricineae</taxon>
        <taxon>Nidulariaceae</taxon>
        <taxon>Crucibulum</taxon>
    </lineage>
</organism>
<evidence type="ECO:0000313" key="3">
    <source>
        <dbReference type="EMBL" id="TFK32024.1"/>
    </source>
</evidence>
<evidence type="ECO:0000313" key="4">
    <source>
        <dbReference type="Proteomes" id="UP000308652"/>
    </source>
</evidence>
<dbReference type="Proteomes" id="UP000308652">
    <property type="component" value="Unassembled WGS sequence"/>
</dbReference>
<sequence>MIRTHVNFIFVLIVLLAFLMVVAAAPIRGELREELRRSVQAQVVTKPPVIDGPAAVVLEELKPVEHHHFHEAVSHLVARDEFGKRRRLGLSRFLGKMEADGVSAPSPKVQERPAKHTSSSPGFRRRTGRRRHPV</sequence>
<reference evidence="3 4" key="1">
    <citation type="journal article" date="2019" name="Nat. Ecol. Evol.">
        <title>Megaphylogeny resolves global patterns of mushroom evolution.</title>
        <authorList>
            <person name="Varga T."/>
            <person name="Krizsan K."/>
            <person name="Foldi C."/>
            <person name="Dima B."/>
            <person name="Sanchez-Garcia M."/>
            <person name="Sanchez-Ramirez S."/>
            <person name="Szollosi G.J."/>
            <person name="Szarkandi J.G."/>
            <person name="Papp V."/>
            <person name="Albert L."/>
            <person name="Andreopoulos W."/>
            <person name="Angelini C."/>
            <person name="Antonin V."/>
            <person name="Barry K.W."/>
            <person name="Bougher N.L."/>
            <person name="Buchanan P."/>
            <person name="Buyck B."/>
            <person name="Bense V."/>
            <person name="Catcheside P."/>
            <person name="Chovatia M."/>
            <person name="Cooper J."/>
            <person name="Damon W."/>
            <person name="Desjardin D."/>
            <person name="Finy P."/>
            <person name="Geml J."/>
            <person name="Haridas S."/>
            <person name="Hughes K."/>
            <person name="Justo A."/>
            <person name="Karasinski D."/>
            <person name="Kautmanova I."/>
            <person name="Kiss B."/>
            <person name="Kocsube S."/>
            <person name="Kotiranta H."/>
            <person name="LaButti K.M."/>
            <person name="Lechner B.E."/>
            <person name="Liimatainen K."/>
            <person name="Lipzen A."/>
            <person name="Lukacs Z."/>
            <person name="Mihaltcheva S."/>
            <person name="Morgado L.N."/>
            <person name="Niskanen T."/>
            <person name="Noordeloos M.E."/>
            <person name="Ohm R.A."/>
            <person name="Ortiz-Santana B."/>
            <person name="Ovrebo C."/>
            <person name="Racz N."/>
            <person name="Riley R."/>
            <person name="Savchenko A."/>
            <person name="Shiryaev A."/>
            <person name="Soop K."/>
            <person name="Spirin V."/>
            <person name="Szebenyi C."/>
            <person name="Tomsovsky M."/>
            <person name="Tulloss R.E."/>
            <person name="Uehling J."/>
            <person name="Grigoriev I.V."/>
            <person name="Vagvolgyi C."/>
            <person name="Papp T."/>
            <person name="Martin F.M."/>
            <person name="Miettinen O."/>
            <person name="Hibbett D.S."/>
            <person name="Nagy L.G."/>
        </authorList>
    </citation>
    <scope>NUCLEOTIDE SEQUENCE [LARGE SCALE GENOMIC DNA]</scope>
    <source>
        <strain evidence="3 4">CBS 166.37</strain>
    </source>
</reference>
<gene>
    <name evidence="3" type="ORF">BDQ12DRAFT_729022</name>
</gene>
<dbReference type="AlphaFoldDB" id="A0A5C3LFY0"/>
<evidence type="ECO:0000256" key="1">
    <source>
        <dbReference type="SAM" id="MobiDB-lite"/>
    </source>
</evidence>
<keyword evidence="2" id="KW-0732">Signal</keyword>
<feature type="compositionally biased region" description="Basic residues" evidence="1">
    <location>
        <begin position="123"/>
        <end position="134"/>
    </location>
</feature>
<protein>
    <submittedName>
        <fullName evidence="3">Uncharacterized protein</fullName>
    </submittedName>
</protein>
<accession>A0A5C3LFY0</accession>
<feature type="region of interest" description="Disordered" evidence="1">
    <location>
        <begin position="99"/>
        <end position="134"/>
    </location>
</feature>
<name>A0A5C3LFY0_9AGAR</name>
<proteinExistence type="predicted"/>
<feature type="chain" id="PRO_5022812641" evidence="2">
    <location>
        <begin position="25"/>
        <end position="134"/>
    </location>
</feature>
<dbReference type="EMBL" id="ML213690">
    <property type="protein sequence ID" value="TFK32024.1"/>
    <property type="molecule type" value="Genomic_DNA"/>
</dbReference>